<proteinExistence type="predicted"/>
<dbReference type="InterPro" id="IPR050308">
    <property type="entry name" value="MukB/SMC"/>
</dbReference>
<dbReference type="AlphaFoldDB" id="A0A3B0SUF3"/>
<sequence length="628" mass="66797">MKFDRLRISGFKSFVDPTELLIPPGITGVVGPNGCGKSNLLEALRWVMGETSYKTMRGSAMEDVIFAGSADRPARNSAEVTVTLDNSARQAPAQFNADDVLEVSRRIERDAGSAYRINGRDARARDVQMLFADASTGAHSIALVRQGQIGEIISAKPQARRRILEEAAGISGLHHRRHEAELRLRAAEQNLERLDDVIGEVEGQLAALKRQARQAIRYRQIAENIRKAEALLLHLKWCQATEQLGAGEAEAKSAATGVEELTRSAAIAAHAELQSAETLPALRDAEAKAAAGLQRLKDEDRSLAAEADRAQERRNDLEAQASRITHDLQREAQLLDDNKAEVKALAAEEIALRTAIDNEAGAGDKARQAASAARTRLEASENELAERTAAVAELRAAAASLDAKVAELAGRVERIGRELQSVTRQIEAIDTSDATDLVSHEQMLAEATQAISRAEATAASAETALAAARATEAASRENATTAAGHADKLAAEAAALVRLAEEDSAGDRRLLDLITVTPGYEQALVAALGDDLEASTTGDGVITWRGLAPLPGDSACPEGADTLAKFVQAPAALDRRLALVGVIDGDTDGDALQPGLIPGQRLVSLSGDLWRWDGYIARAGAPTAASRR</sequence>
<evidence type="ECO:0000256" key="3">
    <source>
        <dbReference type="SAM" id="Coils"/>
    </source>
</evidence>
<protein>
    <submittedName>
        <fullName evidence="6">Chromosome partition protein smc</fullName>
    </submittedName>
</protein>
<dbReference type="SUPFAM" id="SSF52540">
    <property type="entry name" value="P-loop containing nucleoside triphosphate hydrolases"/>
    <property type="match status" value="1"/>
</dbReference>
<evidence type="ECO:0000259" key="5">
    <source>
        <dbReference type="SMART" id="SM00382"/>
    </source>
</evidence>
<dbReference type="SMART" id="SM00382">
    <property type="entry name" value="AAA"/>
    <property type="match status" value="1"/>
</dbReference>
<dbReference type="Pfam" id="PF02463">
    <property type="entry name" value="SMC_N"/>
    <property type="match status" value="1"/>
</dbReference>
<dbReference type="EMBL" id="UOEM01000002">
    <property type="protein sequence ID" value="VAW09991.1"/>
    <property type="molecule type" value="Genomic_DNA"/>
</dbReference>
<keyword evidence="2" id="KW-0238">DNA-binding</keyword>
<feature type="coiled-coil region" evidence="3">
    <location>
        <begin position="437"/>
        <end position="471"/>
    </location>
</feature>
<gene>
    <name evidence="6" type="ORF">MNBD_ALPHA09-1628</name>
</gene>
<keyword evidence="1" id="KW-0963">Cytoplasm</keyword>
<name>A0A3B0SUF3_9ZZZZ</name>
<dbReference type="InterPro" id="IPR003593">
    <property type="entry name" value="AAA+_ATPase"/>
</dbReference>
<feature type="coiled-coil region" evidence="3">
    <location>
        <begin position="377"/>
        <end position="411"/>
    </location>
</feature>
<feature type="compositionally biased region" description="Basic and acidic residues" evidence="4">
    <location>
        <begin position="302"/>
        <end position="317"/>
    </location>
</feature>
<feature type="non-terminal residue" evidence="6">
    <location>
        <position position="628"/>
    </location>
</feature>
<dbReference type="PANTHER" id="PTHR42963:SF1">
    <property type="entry name" value="DUF4476 DOMAIN-CONTAINING PROTEIN"/>
    <property type="match status" value="1"/>
</dbReference>
<feature type="coiled-coil region" evidence="3">
    <location>
        <begin position="170"/>
        <end position="211"/>
    </location>
</feature>
<evidence type="ECO:0000256" key="4">
    <source>
        <dbReference type="SAM" id="MobiDB-lite"/>
    </source>
</evidence>
<accession>A0A3B0SUF3</accession>
<dbReference type="InterPro" id="IPR027417">
    <property type="entry name" value="P-loop_NTPase"/>
</dbReference>
<evidence type="ECO:0000256" key="2">
    <source>
        <dbReference type="ARBA" id="ARBA00023125"/>
    </source>
</evidence>
<feature type="domain" description="AAA+ ATPase" evidence="5">
    <location>
        <begin position="23"/>
        <end position="196"/>
    </location>
</feature>
<dbReference type="GO" id="GO:0003677">
    <property type="term" value="F:DNA binding"/>
    <property type="evidence" value="ECO:0007669"/>
    <property type="project" value="UniProtKB-KW"/>
</dbReference>
<dbReference type="PANTHER" id="PTHR42963">
    <property type="entry name" value="CHROMOSOME PARTITION PROTEIN MUKB"/>
    <property type="match status" value="1"/>
</dbReference>
<organism evidence="6">
    <name type="scientific">hydrothermal vent metagenome</name>
    <dbReference type="NCBI Taxonomy" id="652676"/>
    <lineage>
        <taxon>unclassified sequences</taxon>
        <taxon>metagenomes</taxon>
        <taxon>ecological metagenomes</taxon>
    </lineage>
</organism>
<dbReference type="GO" id="GO:0005737">
    <property type="term" value="C:cytoplasm"/>
    <property type="evidence" value="ECO:0007669"/>
    <property type="project" value="TreeGrafter"/>
</dbReference>
<evidence type="ECO:0000256" key="1">
    <source>
        <dbReference type="ARBA" id="ARBA00022490"/>
    </source>
</evidence>
<evidence type="ECO:0000313" key="6">
    <source>
        <dbReference type="EMBL" id="VAW09991.1"/>
    </source>
</evidence>
<feature type="region of interest" description="Disordered" evidence="4">
    <location>
        <begin position="302"/>
        <end position="323"/>
    </location>
</feature>
<dbReference type="InterPro" id="IPR003395">
    <property type="entry name" value="RecF/RecN/SMC_N"/>
</dbReference>
<keyword evidence="3" id="KW-0175">Coiled coil</keyword>
<reference evidence="6" key="1">
    <citation type="submission" date="2018-06" db="EMBL/GenBank/DDBJ databases">
        <authorList>
            <person name="Zhirakovskaya E."/>
        </authorList>
    </citation>
    <scope>NUCLEOTIDE SEQUENCE</scope>
</reference>
<dbReference type="Gene3D" id="3.40.50.300">
    <property type="entry name" value="P-loop containing nucleotide triphosphate hydrolases"/>
    <property type="match status" value="1"/>
</dbReference>